<dbReference type="STRING" id="474960.SAMN05216180_1018"/>
<reference evidence="1 2" key="1">
    <citation type="submission" date="2016-10" db="EMBL/GenBank/DDBJ databases">
        <authorList>
            <person name="de Groot N.N."/>
        </authorList>
    </citation>
    <scope>NUCLEOTIDE SEQUENCE [LARGE SCALE GENOMIC DNA]</scope>
    <source>
        <strain evidence="1 2">CGMCC 1.5070</strain>
    </source>
</reference>
<dbReference type="EMBL" id="FOCG01000001">
    <property type="protein sequence ID" value="SEM63900.1"/>
    <property type="molecule type" value="Genomic_DNA"/>
</dbReference>
<protein>
    <submittedName>
        <fullName evidence="1">Uncharacterized protein</fullName>
    </submittedName>
</protein>
<accession>A0A1H7ZZL4</accession>
<gene>
    <name evidence="1" type="ORF">SAMN05216180_1018</name>
</gene>
<name>A0A1H7ZZL4_9FIRM</name>
<dbReference type="AlphaFoldDB" id="A0A1H7ZZL4"/>
<dbReference type="RefSeq" id="WP_092752274.1">
    <property type="nucleotide sequence ID" value="NZ_FOCG01000001.1"/>
</dbReference>
<dbReference type="OrthoDB" id="1863270at2"/>
<sequence>MAVKKNTNEPEVIGAKQKTNAVKDYQHYVYIGPTLPGGKLKCNTVLIGDMQIIKAYYSHVLEEYPQIERLIVPIHRLGEMKEKAQAPGNIINKYYGDVVSSMSTNKEE</sequence>
<proteinExistence type="predicted"/>
<dbReference type="Proteomes" id="UP000199158">
    <property type="component" value="Unassembled WGS sequence"/>
</dbReference>
<keyword evidence="2" id="KW-1185">Reference proteome</keyword>
<evidence type="ECO:0000313" key="1">
    <source>
        <dbReference type="EMBL" id="SEM63900.1"/>
    </source>
</evidence>
<organism evidence="1 2">
    <name type="scientific">Hydrogenoanaerobacterium saccharovorans</name>
    <dbReference type="NCBI Taxonomy" id="474960"/>
    <lineage>
        <taxon>Bacteria</taxon>
        <taxon>Bacillati</taxon>
        <taxon>Bacillota</taxon>
        <taxon>Clostridia</taxon>
        <taxon>Eubacteriales</taxon>
        <taxon>Oscillospiraceae</taxon>
        <taxon>Hydrogenoanaerobacterium</taxon>
    </lineage>
</organism>
<evidence type="ECO:0000313" key="2">
    <source>
        <dbReference type="Proteomes" id="UP000199158"/>
    </source>
</evidence>